<accession>A0A7U4JB55</accession>
<dbReference type="OrthoDB" id="9809136at2"/>
<dbReference type="RefSeq" id="WP_044334571.1">
    <property type="nucleotide sequence ID" value="NZ_CP010836.1"/>
</dbReference>
<reference evidence="1 2" key="2">
    <citation type="submission" date="2015-02" db="EMBL/GenBank/DDBJ databases">
        <title>The complete genome of Sphingomonas hengshuiensis sp. WHSC-8 isolated from soil of Hengshui Lake.</title>
        <authorList>
            <person name="Wei S."/>
            <person name="Guo J."/>
            <person name="Su C."/>
            <person name="Wu R."/>
            <person name="Zhang Z."/>
            <person name="Liang K."/>
            <person name="Li H."/>
            <person name="Wang T."/>
            <person name="Liu H."/>
            <person name="Zhang C."/>
            <person name="Li Z."/>
            <person name="Wang Q."/>
            <person name="Meng J."/>
        </authorList>
    </citation>
    <scope>NUCLEOTIDE SEQUENCE [LARGE SCALE GENOMIC DNA]</scope>
    <source>
        <strain evidence="1 2">WHSC-8</strain>
    </source>
</reference>
<name>A0A7U4JB55_9SPHN</name>
<dbReference type="InterPro" id="IPR009964">
    <property type="entry name" value="DUF1491"/>
</dbReference>
<dbReference type="EMBL" id="CP010836">
    <property type="protein sequence ID" value="AJP73591.1"/>
    <property type="molecule type" value="Genomic_DNA"/>
</dbReference>
<gene>
    <name evidence="1" type="ORF">TS85_20010</name>
</gene>
<keyword evidence="2" id="KW-1185">Reference proteome</keyword>
<proteinExistence type="predicted"/>
<evidence type="ECO:0000313" key="1">
    <source>
        <dbReference type="EMBL" id="AJP73591.1"/>
    </source>
</evidence>
<evidence type="ECO:0000313" key="2">
    <source>
        <dbReference type="Proteomes" id="UP000032300"/>
    </source>
</evidence>
<organism evidence="1 2">
    <name type="scientific">Sphingomonas hengshuiensis</name>
    <dbReference type="NCBI Taxonomy" id="1609977"/>
    <lineage>
        <taxon>Bacteria</taxon>
        <taxon>Pseudomonadati</taxon>
        <taxon>Pseudomonadota</taxon>
        <taxon>Alphaproteobacteria</taxon>
        <taxon>Sphingomonadales</taxon>
        <taxon>Sphingomonadaceae</taxon>
        <taxon>Sphingomonas</taxon>
    </lineage>
</organism>
<sequence length="112" mass="11803">MARLTSAVLVGALTRRVHQQGGSAMVLARGDATAGAILVLALERGANPRFFERGVGPDGQPALIATGPRTLADDGEVTAYWQRRRSQDGDLWVVELDVAAAERFAAETICAG</sequence>
<dbReference type="Proteomes" id="UP000032300">
    <property type="component" value="Chromosome"/>
</dbReference>
<evidence type="ECO:0008006" key="3">
    <source>
        <dbReference type="Google" id="ProtNLM"/>
    </source>
</evidence>
<protein>
    <recommendedName>
        <fullName evidence="3">DUF1491 domain-containing protein</fullName>
    </recommendedName>
</protein>
<dbReference type="AlphaFoldDB" id="A0A7U4JB55"/>
<reference evidence="1 2" key="1">
    <citation type="journal article" date="2015" name="Int. J. Syst. Evol. Microbiol.">
        <title>Sphingomonas hengshuiensis sp. nov., isolated from lake wetland.</title>
        <authorList>
            <person name="Wei S."/>
            <person name="Wang T."/>
            <person name="Liu H."/>
            <person name="Zhang C."/>
            <person name="Guo J."/>
            <person name="Wang Q."/>
            <person name="Liang K."/>
            <person name="Zhang Z."/>
        </authorList>
    </citation>
    <scope>NUCLEOTIDE SEQUENCE [LARGE SCALE GENOMIC DNA]</scope>
    <source>
        <strain evidence="1 2">WHSC-8</strain>
    </source>
</reference>
<dbReference type="Pfam" id="PF07372">
    <property type="entry name" value="DUF1491"/>
    <property type="match status" value="1"/>
</dbReference>
<dbReference type="KEGG" id="sphi:TS85_20010"/>
<dbReference type="Gene3D" id="3.40.1530.20">
    <property type="entry name" value="Protein of unknown function (DUF1491)"/>
    <property type="match status" value="1"/>
</dbReference>